<gene>
    <name evidence="3" type="ORF">F5X68DRAFT_191562</name>
</gene>
<dbReference type="PROSITE" id="PS51257">
    <property type="entry name" value="PROKAR_LIPOPROTEIN"/>
    <property type="match status" value="1"/>
</dbReference>
<dbReference type="AlphaFoldDB" id="A0A9P9ABL1"/>
<dbReference type="SUPFAM" id="SSF57414">
    <property type="entry name" value="Hairpin loop containing domain-like"/>
    <property type="match status" value="1"/>
</dbReference>
<evidence type="ECO:0000313" key="3">
    <source>
        <dbReference type="EMBL" id="KAH6685771.1"/>
    </source>
</evidence>
<organism evidence="3 4">
    <name type="scientific">Plectosphaerella plurivora</name>
    <dbReference type="NCBI Taxonomy" id="936078"/>
    <lineage>
        <taxon>Eukaryota</taxon>
        <taxon>Fungi</taxon>
        <taxon>Dikarya</taxon>
        <taxon>Ascomycota</taxon>
        <taxon>Pezizomycotina</taxon>
        <taxon>Sordariomycetes</taxon>
        <taxon>Hypocreomycetidae</taxon>
        <taxon>Glomerellales</taxon>
        <taxon>Plectosphaerellaceae</taxon>
        <taxon>Plectosphaerella</taxon>
    </lineage>
</organism>
<keyword evidence="4" id="KW-1185">Reference proteome</keyword>
<protein>
    <recommendedName>
        <fullName evidence="2">Apple domain-containing protein</fullName>
    </recommendedName>
</protein>
<evidence type="ECO:0000259" key="2">
    <source>
        <dbReference type="PROSITE" id="PS50948"/>
    </source>
</evidence>
<feature type="chain" id="PRO_5040388244" description="Apple domain-containing protein" evidence="1">
    <location>
        <begin position="18"/>
        <end position="287"/>
    </location>
</feature>
<comment type="caution">
    <text evidence="3">The sequence shown here is derived from an EMBL/GenBank/DDBJ whole genome shotgun (WGS) entry which is preliminary data.</text>
</comment>
<dbReference type="OrthoDB" id="4966261at2759"/>
<sequence>MRSSAIITSALVAFTNALGCVSQSCTLNEIPANVTCGATGYISASDTPYVKKSQAEGNIENCLASCTGGCKAVSFDTQYKTCYIYIAPVSKMKLYQVSSPMTFHYFDRACTFEARDKQCGPTGFISTNTPYYKKSQTEGTIENCLAGCRGGCKAVSFDVQYKTCYYYTAPVANMKLYTVKSPMSFYYFDRACGFENTSKTVCGQTASTQSSGSAPYTTSSPIATKADCLAACRADSECKGASYTASSKACALYNVAVKDTGAVLGTTPAVNAFYDASCYECNEPAVY</sequence>
<proteinExistence type="predicted"/>
<accession>A0A9P9ABL1</accession>
<dbReference type="SMART" id="SM00473">
    <property type="entry name" value="PAN_AP"/>
    <property type="match status" value="3"/>
</dbReference>
<name>A0A9P9ABL1_9PEZI</name>
<dbReference type="Proteomes" id="UP000770015">
    <property type="component" value="Unassembled WGS sequence"/>
</dbReference>
<dbReference type="Pfam" id="PF00024">
    <property type="entry name" value="PAN_1"/>
    <property type="match status" value="1"/>
</dbReference>
<dbReference type="EMBL" id="JAGSXJ010000014">
    <property type="protein sequence ID" value="KAH6685771.1"/>
    <property type="molecule type" value="Genomic_DNA"/>
</dbReference>
<evidence type="ECO:0000313" key="4">
    <source>
        <dbReference type="Proteomes" id="UP000770015"/>
    </source>
</evidence>
<evidence type="ECO:0000256" key="1">
    <source>
        <dbReference type="SAM" id="SignalP"/>
    </source>
</evidence>
<dbReference type="PROSITE" id="PS50948">
    <property type="entry name" value="PAN"/>
    <property type="match status" value="1"/>
</dbReference>
<dbReference type="Gene3D" id="3.50.4.10">
    <property type="entry name" value="Hepatocyte Growth Factor"/>
    <property type="match status" value="1"/>
</dbReference>
<feature type="signal peptide" evidence="1">
    <location>
        <begin position="1"/>
        <end position="17"/>
    </location>
</feature>
<reference evidence="3" key="1">
    <citation type="journal article" date="2021" name="Nat. Commun.">
        <title>Genetic determinants of endophytism in the Arabidopsis root mycobiome.</title>
        <authorList>
            <person name="Mesny F."/>
            <person name="Miyauchi S."/>
            <person name="Thiergart T."/>
            <person name="Pickel B."/>
            <person name="Atanasova L."/>
            <person name="Karlsson M."/>
            <person name="Huettel B."/>
            <person name="Barry K.W."/>
            <person name="Haridas S."/>
            <person name="Chen C."/>
            <person name="Bauer D."/>
            <person name="Andreopoulos W."/>
            <person name="Pangilinan J."/>
            <person name="LaButti K."/>
            <person name="Riley R."/>
            <person name="Lipzen A."/>
            <person name="Clum A."/>
            <person name="Drula E."/>
            <person name="Henrissat B."/>
            <person name="Kohler A."/>
            <person name="Grigoriev I.V."/>
            <person name="Martin F.M."/>
            <person name="Hacquard S."/>
        </authorList>
    </citation>
    <scope>NUCLEOTIDE SEQUENCE</scope>
    <source>
        <strain evidence="3">MPI-SDFR-AT-0117</strain>
    </source>
</reference>
<keyword evidence="1" id="KW-0732">Signal</keyword>
<feature type="domain" description="Apple" evidence="2">
    <location>
        <begin position="202"/>
        <end position="278"/>
    </location>
</feature>
<dbReference type="InterPro" id="IPR003609">
    <property type="entry name" value="Pan_app"/>
</dbReference>